<keyword evidence="11" id="KW-1185">Reference proteome</keyword>
<keyword evidence="7 8" id="KW-0472">Membrane</keyword>
<proteinExistence type="inferred from homology"/>
<feature type="transmembrane region" description="Helical" evidence="8">
    <location>
        <begin position="30"/>
        <end position="49"/>
    </location>
</feature>
<feature type="transmembrane region" description="Helical" evidence="8">
    <location>
        <begin position="273"/>
        <end position="290"/>
    </location>
</feature>
<feature type="transmembrane region" description="Helical" evidence="8">
    <location>
        <begin position="69"/>
        <end position="87"/>
    </location>
</feature>
<evidence type="ECO:0000313" key="11">
    <source>
        <dbReference type="Proteomes" id="UP000681162"/>
    </source>
</evidence>
<feature type="transmembrane region" description="Helical" evidence="8">
    <location>
        <begin position="236"/>
        <end position="261"/>
    </location>
</feature>
<feature type="transmembrane region" description="Helical" evidence="8">
    <location>
        <begin position="361"/>
        <end position="382"/>
    </location>
</feature>
<keyword evidence="3" id="KW-0813">Transport</keyword>
<evidence type="ECO:0000259" key="9">
    <source>
        <dbReference type="PROSITE" id="PS50850"/>
    </source>
</evidence>
<feature type="transmembrane region" description="Helical" evidence="8">
    <location>
        <begin position="326"/>
        <end position="349"/>
    </location>
</feature>
<dbReference type="Proteomes" id="UP000681162">
    <property type="component" value="Unassembled WGS sequence"/>
</dbReference>
<dbReference type="InterPro" id="IPR020846">
    <property type="entry name" value="MFS_dom"/>
</dbReference>
<feature type="transmembrane region" description="Helical" evidence="8">
    <location>
        <begin position="302"/>
        <end position="320"/>
    </location>
</feature>
<evidence type="ECO:0000256" key="7">
    <source>
        <dbReference type="ARBA" id="ARBA00023136"/>
    </source>
</evidence>
<keyword evidence="6 8" id="KW-1133">Transmembrane helix</keyword>
<feature type="transmembrane region" description="Helical" evidence="8">
    <location>
        <begin position="99"/>
        <end position="117"/>
    </location>
</feature>
<accession>A0A919XXC3</accession>
<dbReference type="InterPro" id="IPR036259">
    <property type="entry name" value="MFS_trans_sf"/>
</dbReference>
<evidence type="ECO:0000256" key="8">
    <source>
        <dbReference type="SAM" id="Phobius"/>
    </source>
</evidence>
<feature type="domain" description="Major facilitator superfamily (MFS) profile" evidence="9">
    <location>
        <begin position="31"/>
        <end position="413"/>
    </location>
</feature>
<keyword evidence="5 8" id="KW-0812">Transmembrane</keyword>
<dbReference type="GO" id="GO:0005886">
    <property type="term" value="C:plasma membrane"/>
    <property type="evidence" value="ECO:0007669"/>
    <property type="project" value="UniProtKB-SubCell"/>
</dbReference>
<feature type="transmembrane region" description="Helical" evidence="8">
    <location>
        <begin position="388"/>
        <end position="408"/>
    </location>
</feature>
<dbReference type="CDD" id="cd17324">
    <property type="entry name" value="MFS_NepI_like"/>
    <property type="match status" value="1"/>
</dbReference>
<organism evidence="10 11">
    <name type="scientific">Paenibacillus antibioticophila</name>
    <dbReference type="NCBI Taxonomy" id="1274374"/>
    <lineage>
        <taxon>Bacteria</taxon>
        <taxon>Bacillati</taxon>
        <taxon>Bacillota</taxon>
        <taxon>Bacilli</taxon>
        <taxon>Bacillales</taxon>
        <taxon>Paenibacillaceae</taxon>
        <taxon>Paenibacillus</taxon>
    </lineage>
</organism>
<dbReference type="GO" id="GO:0022857">
    <property type="term" value="F:transmembrane transporter activity"/>
    <property type="evidence" value="ECO:0007669"/>
    <property type="project" value="InterPro"/>
</dbReference>
<evidence type="ECO:0000256" key="5">
    <source>
        <dbReference type="ARBA" id="ARBA00022692"/>
    </source>
</evidence>
<evidence type="ECO:0000256" key="6">
    <source>
        <dbReference type="ARBA" id="ARBA00022989"/>
    </source>
</evidence>
<reference evidence="10 11" key="1">
    <citation type="submission" date="2021-03" db="EMBL/GenBank/DDBJ databases">
        <title>Antimicrobial resistance genes in bacteria isolated from Japanese honey, and their potential for conferring macrolide and lincosamide resistance in the American foulbrood pathogen Paenibacillus larvae.</title>
        <authorList>
            <person name="Okamoto M."/>
            <person name="Kumagai M."/>
            <person name="Kanamori H."/>
            <person name="Takamatsu D."/>
        </authorList>
    </citation>
    <scope>NUCLEOTIDE SEQUENCE [LARGE SCALE GENOMIC DNA]</scope>
    <source>
        <strain evidence="10 11">J41TS12</strain>
    </source>
</reference>
<dbReference type="AlphaFoldDB" id="A0A919XXC3"/>
<gene>
    <name evidence="10" type="ORF">J41TS12_32080</name>
</gene>
<dbReference type="PANTHER" id="PTHR43271">
    <property type="entry name" value="BLL2771 PROTEIN"/>
    <property type="match status" value="1"/>
</dbReference>
<dbReference type="SUPFAM" id="SSF103473">
    <property type="entry name" value="MFS general substrate transporter"/>
    <property type="match status" value="1"/>
</dbReference>
<dbReference type="Pfam" id="PF07690">
    <property type="entry name" value="MFS_1"/>
    <property type="match status" value="1"/>
</dbReference>
<keyword evidence="4" id="KW-1003">Cell membrane</keyword>
<evidence type="ECO:0000256" key="2">
    <source>
        <dbReference type="ARBA" id="ARBA00008335"/>
    </source>
</evidence>
<feature type="transmembrane region" description="Helical" evidence="8">
    <location>
        <begin position="156"/>
        <end position="174"/>
    </location>
</feature>
<comment type="subcellular location">
    <subcellularLocation>
        <location evidence="1">Cell membrane</location>
        <topology evidence="1">Multi-pass membrane protein</topology>
    </subcellularLocation>
</comment>
<name>A0A919XXC3_9BACL</name>
<dbReference type="PANTHER" id="PTHR43271:SF2">
    <property type="entry name" value="BLL2771 PROTEIN"/>
    <property type="match status" value="1"/>
</dbReference>
<feature type="transmembrane region" description="Helical" evidence="8">
    <location>
        <begin position="186"/>
        <end position="207"/>
    </location>
</feature>
<dbReference type="PROSITE" id="PS50850">
    <property type="entry name" value="MFS"/>
    <property type="match status" value="1"/>
</dbReference>
<evidence type="ECO:0000256" key="3">
    <source>
        <dbReference type="ARBA" id="ARBA00022448"/>
    </source>
</evidence>
<evidence type="ECO:0000313" key="10">
    <source>
        <dbReference type="EMBL" id="GIO38347.1"/>
    </source>
</evidence>
<comment type="similarity">
    <text evidence="2">Belongs to the major facilitator superfamily.</text>
</comment>
<dbReference type="EMBL" id="BORR01000011">
    <property type="protein sequence ID" value="GIO38347.1"/>
    <property type="molecule type" value="Genomic_DNA"/>
</dbReference>
<evidence type="ECO:0000256" key="1">
    <source>
        <dbReference type="ARBA" id="ARBA00004651"/>
    </source>
</evidence>
<comment type="caution">
    <text evidence="10">The sequence shown here is derived from an EMBL/GenBank/DDBJ whole genome shotgun (WGS) entry which is preliminary data.</text>
</comment>
<feature type="transmembrane region" description="Helical" evidence="8">
    <location>
        <begin position="123"/>
        <end position="144"/>
    </location>
</feature>
<protein>
    <submittedName>
        <fullName evidence="10">MFS transporter</fullName>
    </submittedName>
</protein>
<dbReference type="InterPro" id="IPR011701">
    <property type="entry name" value="MFS"/>
</dbReference>
<dbReference type="Gene3D" id="1.20.1250.20">
    <property type="entry name" value="MFS general substrate transporter like domains"/>
    <property type="match status" value="1"/>
</dbReference>
<evidence type="ECO:0000256" key="4">
    <source>
        <dbReference type="ARBA" id="ARBA00022475"/>
    </source>
</evidence>
<sequence length="423" mass="44973">MLLGQDFFVKTGDRMETRLSSLPWVHTNYLMIRLLLFGAALFILSSLYVTVPLLPVFVDQFHIGAGKAALSGSAFSLFFATGCLVYGPLSSRVGRKRTMVIGLAVLTVATACVGYATSFELLVLLRALQGAAAATFSPVALTYAGETFPPKQRVTAIGFISSGFLMAGIFGQVWASSLASLVGWPWVFKGLAVLYLLVLLLLALWLPSSPVQAGLARQGQMKGTPRWYVVLSRRNLLLCYGITLTILLSFVGMYSVLGSLLSQAPYSLGDMDILGIRSLGMVGMVLSFYAGGMCRKWGKLQVLRAGLAGSLGALIVMSLVQHLVLYMAMSVVFVAGIAVVVPALISLIGELGNENRGVATSVYTFVLFAGASVGPILAATLLGSGQTALPLLVFAGILMAAFACSLWVRVSEEREEGLSQTVK</sequence>